<evidence type="ECO:0000313" key="3">
    <source>
        <dbReference type="Proteomes" id="UP000241167"/>
    </source>
</evidence>
<protein>
    <submittedName>
        <fullName evidence="2">Flp family type IVb pilin</fullName>
    </submittedName>
</protein>
<dbReference type="Proteomes" id="UP000241167">
    <property type="component" value="Unassembled WGS sequence"/>
</dbReference>
<dbReference type="AlphaFoldDB" id="A0A2P7QP53"/>
<dbReference type="InterPro" id="IPR007047">
    <property type="entry name" value="Flp_Fap"/>
</dbReference>
<feature type="transmembrane region" description="Helical" evidence="1">
    <location>
        <begin position="21"/>
        <end position="42"/>
    </location>
</feature>
<dbReference type="Pfam" id="PF04964">
    <property type="entry name" value="Flp_Fap"/>
    <property type="match status" value="1"/>
</dbReference>
<proteinExistence type="predicted"/>
<comment type="caution">
    <text evidence="2">The sequence shown here is derived from an EMBL/GenBank/DDBJ whole genome shotgun (WGS) entry which is preliminary data.</text>
</comment>
<keyword evidence="3" id="KW-1185">Reference proteome</keyword>
<name>A0A2P7QP53_9SPHN</name>
<gene>
    <name evidence="2" type="ORF">C7I55_14230</name>
</gene>
<keyword evidence="1" id="KW-1133">Transmembrane helix</keyword>
<evidence type="ECO:0000256" key="1">
    <source>
        <dbReference type="SAM" id="Phobius"/>
    </source>
</evidence>
<accession>A0A2P7QP53</accession>
<dbReference type="RefSeq" id="WP_106513632.1">
    <property type="nucleotide sequence ID" value="NZ_PXYI01000004.1"/>
</dbReference>
<sequence>MKIFRKLLKNNKGATAIEYGLIAALIAVAAIAAMQSVGGSVVNTFNNVNNGLAKK</sequence>
<dbReference type="EMBL" id="PXYI01000004">
    <property type="protein sequence ID" value="PSJ39736.1"/>
    <property type="molecule type" value="Genomic_DNA"/>
</dbReference>
<reference evidence="2 3" key="1">
    <citation type="submission" date="2018-03" db="EMBL/GenBank/DDBJ databases">
        <title>The draft genome of Sphingosinicella sp. GL-C-18.</title>
        <authorList>
            <person name="Liu L."/>
            <person name="Li L."/>
            <person name="Liang L."/>
            <person name="Zhang X."/>
            <person name="Wang T."/>
        </authorList>
    </citation>
    <scope>NUCLEOTIDE SEQUENCE [LARGE SCALE GENOMIC DNA]</scope>
    <source>
        <strain evidence="2 3">GL-C-18</strain>
    </source>
</reference>
<evidence type="ECO:0000313" key="2">
    <source>
        <dbReference type="EMBL" id="PSJ39736.1"/>
    </source>
</evidence>
<keyword evidence="1" id="KW-0472">Membrane</keyword>
<organism evidence="2 3">
    <name type="scientific">Allosphingosinicella deserti</name>
    <dbReference type="NCBI Taxonomy" id="2116704"/>
    <lineage>
        <taxon>Bacteria</taxon>
        <taxon>Pseudomonadati</taxon>
        <taxon>Pseudomonadota</taxon>
        <taxon>Alphaproteobacteria</taxon>
        <taxon>Sphingomonadales</taxon>
        <taxon>Sphingomonadaceae</taxon>
        <taxon>Allosphingosinicella</taxon>
    </lineage>
</organism>
<keyword evidence="1" id="KW-0812">Transmembrane</keyword>